<evidence type="ECO:0000313" key="10">
    <source>
        <dbReference type="EMBL" id="OKZ32189.1"/>
    </source>
</evidence>
<keyword evidence="8" id="KW-0812">Transmembrane</keyword>
<evidence type="ECO:0000256" key="2">
    <source>
        <dbReference type="ARBA" id="ARBA00012513"/>
    </source>
</evidence>
<keyword evidence="5 10" id="KW-0418">Kinase</keyword>
<dbReference type="InterPro" id="IPR050660">
    <property type="entry name" value="NEK_Ser/Thr_kinase"/>
</dbReference>
<comment type="caution">
    <text evidence="10">The sequence shown here is derived from an EMBL/GenBank/DDBJ whole genome shotgun (WGS) entry which is preliminary data.</text>
</comment>
<dbReference type="PANTHER" id="PTHR43671">
    <property type="entry name" value="SERINE/THREONINE-PROTEIN KINASE NEK"/>
    <property type="match status" value="1"/>
</dbReference>
<keyword evidence="6 7" id="KW-0067">ATP-binding</keyword>
<name>A0A1Q6I0D9_BACUN</name>
<evidence type="ECO:0000256" key="8">
    <source>
        <dbReference type="SAM" id="Phobius"/>
    </source>
</evidence>
<evidence type="ECO:0000256" key="7">
    <source>
        <dbReference type="PROSITE-ProRule" id="PRU10141"/>
    </source>
</evidence>
<proteinExistence type="inferred from homology"/>
<comment type="similarity">
    <text evidence="1">Belongs to the protein kinase superfamily. NEK Ser/Thr protein kinase family. NIMA subfamily.</text>
</comment>
<dbReference type="GO" id="GO:0004674">
    <property type="term" value="F:protein serine/threonine kinase activity"/>
    <property type="evidence" value="ECO:0007669"/>
    <property type="project" value="UniProtKB-KW"/>
</dbReference>
<feature type="transmembrane region" description="Helical" evidence="8">
    <location>
        <begin position="284"/>
        <end position="305"/>
    </location>
</feature>
<dbReference type="GO" id="GO:0005524">
    <property type="term" value="F:ATP binding"/>
    <property type="evidence" value="ECO:0007669"/>
    <property type="project" value="UniProtKB-UniRule"/>
</dbReference>
<keyword evidence="4 7" id="KW-0547">Nucleotide-binding</keyword>
<evidence type="ECO:0000256" key="4">
    <source>
        <dbReference type="ARBA" id="ARBA00022741"/>
    </source>
</evidence>
<keyword evidence="3" id="KW-0808">Transferase</keyword>
<sequence>MEEEILNYRIISLIGTGGMGSVYLAEHTLISEQKVAIKVINANMVNDFTRDLLRKEAKRLASLKHQNIVTFHNYHIDNNGNLYLVMEYAEGKSLEDYINNVNGLIVEERICPIFEPILDAVGYAHRKGILHRDIKPANIIVGTDGNPKILDFGIAQIIKDNGEGENEEEEETVIMGTPSYMSPEQVKGEKLDERSDIYSLGVLLHQMLTGNAPYDTTTLTEQQINQKVVEEPLPRMKTYYKYVSDKVQAVVDKATAKNPADRYKNTDEFKKALHKAIYPWRPKLWMKIAAVVALLLIAGGAYWLWDYNRIKTYYYKDYTEQWGIPVGIGKLSSNEHSHRAYRFIYQKGKLLRVSHVNSLGNLIDDGESERNERPVDQELFYTEDGKIHRVKVKDRSGKVLYVKNYNDKLNTMSFQYDDEHGTERTISNTTVGYGRLLENEGDDKGRITRWWLEYDANGYVSSIKYAGIDNSPVGDKNGIYGRNYVRDDKGRPVEIHYVGIDGTPQPTKWGLGIKTFKYDDNDNWIKSEYLTIDRKPALDDEDGVCVYVMEYDNNGNPTYLMHQDADGNLMYPKKHNVAGVHYTYDDRGFITKEEYLDVDRKPMFVPATGVAITHNQYDENGYLNAVSFYAPDDTPVENIYGLASASFVNDKNGNNLESWSYGINNELTEGENGYAGIKFEYDSVGNVIKQVTYGADRQVCLSDGTAGAIFEYNDKNLRIKQTNLGLDLQPAADNDGIVNMIMEYDKRGNLTKYSLYDTDGSTLVMANGFAGKNLVYDEHGNIIEENFFDDKGNPVSSPQIGYAKVKYGYDENGNQNSIRYYNAAGNLTLVNGIAGNDIKLDRRGNILENLPLGTDEKQAPSKLKQVFKYDEYDNLIESSLYGKDGKPAANYQGVHKYQYKYNSRNQEIENARYDTNGNLTAGSDDGWAISRTEYDDRGNRVKLSYFGADKMPCLCDEGWSSATYEYDSFGNITRQCFFGTDGKPTPSDKFPPVGIAKYDKRGNPIYVAAQNEKGEFINYAGEPWSIKRMEYDDRKNLTSESYFDTRNNPTQCTNGYHKLENKYDKSGRKTESAYYGKTNQPVTVNGYHKETTKYDDNGNIMESTFFDEKGKPVNCAAGFAKVVFTYSSDNTPQTARYYKADGSLLASQNWTGDGWGDAQVVFDWKQRVAELDAELPVDNGTITVQQIRVTGGNECEIWFTVPKTTGDFSSSELTELKNLVETFTRAVEEELQHKPYVTGKLFDKNYKLLYSIRI</sequence>
<dbReference type="PROSITE" id="PS50011">
    <property type="entry name" value="PROTEIN_KINASE_DOM"/>
    <property type="match status" value="1"/>
</dbReference>
<evidence type="ECO:0000256" key="1">
    <source>
        <dbReference type="ARBA" id="ARBA00010886"/>
    </source>
</evidence>
<feature type="domain" description="Protein kinase" evidence="9">
    <location>
        <begin position="8"/>
        <end position="277"/>
    </location>
</feature>
<dbReference type="Gene3D" id="2.180.10.10">
    <property type="entry name" value="RHS repeat-associated core"/>
    <property type="match status" value="2"/>
</dbReference>
<protein>
    <recommendedName>
        <fullName evidence="2">non-specific serine/threonine protein kinase</fullName>
        <ecNumber evidence="2">2.7.11.1</ecNumber>
    </recommendedName>
</protein>
<dbReference type="PROSITE" id="PS00107">
    <property type="entry name" value="PROTEIN_KINASE_ATP"/>
    <property type="match status" value="1"/>
</dbReference>
<evidence type="ECO:0000259" key="9">
    <source>
        <dbReference type="PROSITE" id="PS50011"/>
    </source>
</evidence>
<organism evidence="10 11">
    <name type="scientific">Bacteroides uniformis</name>
    <dbReference type="NCBI Taxonomy" id="820"/>
    <lineage>
        <taxon>Bacteria</taxon>
        <taxon>Pseudomonadati</taxon>
        <taxon>Bacteroidota</taxon>
        <taxon>Bacteroidia</taxon>
        <taxon>Bacteroidales</taxon>
        <taxon>Bacteroidaceae</taxon>
        <taxon>Bacteroides</taxon>
    </lineage>
</organism>
<dbReference type="Pfam" id="PF00069">
    <property type="entry name" value="Pkinase"/>
    <property type="match status" value="1"/>
</dbReference>
<dbReference type="CDD" id="cd14014">
    <property type="entry name" value="STKc_PknB_like"/>
    <property type="match status" value="1"/>
</dbReference>
<dbReference type="EC" id="2.7.11.1" evidence="2"/>
<keyword evidence="10" id="KW-0723">Serine/threonine-protein kinase</keyword>
<dbReference type="InterPro" id="IPR008271">
    <property type="entry name" value="Ser/Thr_kinase_AS"/>
</dbReference>
<dbReference type="InterPro" id="IPR017441">
    <property type="entry name" value="Protein_kinase_ATP_BS"/>
</dbReference>
<dbReference type="InterPro" id="IPR000719">
    <property type="entry name" value="Prot_kinase_dom"/>
</dbReference>
<dbReference type="Gene3D" id="1.10.510.10">
    <property type="entry name" value="Transferase(Phosphotransferase) domain 1"/>
    <property type="match status" value="1"/>
</dbReference>
<dbReference type="AlphaFoldDB" id="A0A1Q6I0D9"/>
<evidence type="ECO:0000256" key="6">
    <source>
        <dbReference type="ARBA" id="ARBA00022840"/>
    </source>
</evidence>
<reference evidence="10 11" key="1">
    <citation type="journal article" date="2016" name="Nat. Biotechnol.">
        <title>Measurement of bacterial replication rates in microbial communities.</title>
        <authorList>
            <person name="Brown C.T."/>
            <person name="Olm M.R."/>
            <person name="Thomas B.C."/>
            <person name="Banfield J.F."/>
        </authorList>
    </citation>
    <scope>NUCLEOTIDE SEQUENCE [LARGE SCALE GENOMIC DNA]</scope>
    <source>
        <strain evidence="10">45_41</strain>
    </source>
</reference>
<dbReference type="PROSITE" id="PS00108">
    <property type="entry name" value="PROTEIN_KINASE_ST"/>
    <property type="match status" value="1"/>
</dbReference>
<accession>A0A1Q6I0D9</accession>
<dbReference type="PANTHER" id="PTHR43671:SF13">
    <property type="entry name" value="SERINE_THREONINE-PROTEIN KINASE NEK2"/>
    <property type="match status" value="1"/>
</dbReference>
<evidence type="ECO:0000313" key="11">
    <source>
        <dbReference type="Proteomes" id="UP000186549"/>
    </source>
</evidence>
<evidence type="ECO:0000256" key="3">
    <source>
        <dbReference type="ARBA" id="ARBA00022679"/>
    </source>
</evidence>
<keyword evidence="8" id="KW-1133">Transmembrane helix</keyword>
<dbReference type="EMBL" id="MNQU01000235">
    <property type="protein sequence ID" value="OKZ32189.1"/>
    <property type="molecule type" value="Genomic_DNA"/>
</dbReference>
<gene>
    <name evidence="10" type="ORF">BHV79_10900</name>
</gene>
<dbReference type="InterPro" id="IPR011009">
    <property type="entry name" value="Kinase-like_dom_sf"/>
</dbReference>
<feature type="binding site" evidence="7">
    <location>
        <position position="38"/>
    </location>
    <ligand>
        <name>ATP</name>
        <dbReference type="ChEBI" id="CHEBI:30616"/>
    </ligand>
</feature>
<dbReference type="SMART" id="SM00220">
    <property type="entry name" value="S_TKc"/>
    <property type="match status" value="1"/>
</dbReference>
<keyword evidence="8" id="KW-0472">Membrane</keyword>
<dbReference type="SUPFAM" id="SSF56112">
    <property type="entry name" value="Protein kinase-like (PK-like)"/>
    <property type="match status" value="1"/>
</dbReference>
<evidence type="ECO:0000256" key="5">
    <source>
        <dbReference type="ARBA" id="ARBA00022777"/>
    </source>
</evidence>
<dbReference type="Proteomes" id="UP000186549">
    <property type="component" value="Unassembled WGS sequence"/>
</dbReference>